<organism evidence="1 3">
    <name type="scientific">Legionella cherrii</name>
    <dbReference type="NCBI Taxonomy" id="28084"/>
    <lineage>
        <taxon>Bacteria</taxon>
        <taxon>Pseudomonadati</taxon>
        <taxon>Pseudomonadota</taxon>
        <taxon>Gammaproteobacteria</taxon>
        <taxon>Legionellales</taxon>
        <taxon>Legionellaceae</taxon>
        <taxon>Legionella</taxon>
    </lineage>
</organism>
<dbReference type="OrthoDB" id="5648648at2"/>
<sequence length="301" mass="34058">MTIFVRTVQALIDRVLNKSIEDSIADDNGMLYGLFRDTKHSEQQRNITRTLQKLVADFVPEDTDKKNLAALQLLISDIDSAVESMRAKKSWKRGDLNDTLSKLNSTLDRFYRCLVEKSEKNEKSENGEKAFTFIDVADDDDPFNLLCAHAAYYLGEHIICPPEEGMLAKIYEKVTNSISNSTAIEIRAKKEECLMKNILICKKKLGGLDPDKPDYKSLRKTFVIEAIQAIHRENAEICEESKPIDSIPVQVTLIAVARVKAPTIKPSRGRLKVAMDNAFEEIEARAHDKKEKEEEKVALSL</sequence>
<dbReference type="PATRIC" id="fig|28084.5.peg.3016"/>
<dbReference type="EMBL" id="LNXW01000013">
    <property type="protein sequence ID" value="KTC80764.1"/>
    <property type="molecule type" value="Genomic_DNA"/>
</dbReference>
<accession>A0A0W0SAZ2</accession>
<protein>
    <submittedName>
        <fullName evidence="1">Coiled-coil protein</fullName>
    </submittedName>
</protein>
<proteinExistence type="predicted"/>
<evidence type="ECO:0000313" key="3">
    <source>
        <dbReference type="Proteomes" id="UP000054921"/>
    </source>
</evidence>
<keyword evidence="4" id="KW-1185">Reference proteome</keyword>
<dbReference type="Proteomes" id="UP000277577">
    <property type="component" value="Chromosome"/>
</dbReference>
<evidence type="ECO:0000313" key="4">
    <source>
        <dbReference type="Proteomes" id="UP000277577"/>
    </source>
</evidence>
<dbReference type="Proteomes" id="UP000054921">
    <property type="component" value="Unassembled WGS sequence"/>
</dbReference>
<dbReference type="AlphaFoldDB" id="A0A0W0SAZ2"/>
<name>A0A0W0SAZ2_9GAMM</name>
<evidence type="ECO:0000313" key="2">
    <source>
        <dbReference type="EMBL" id="VEB34374.1"/>
    </source>
</evidence>
<evidence type="ECO:0000313" key="1">
    <source>
        <dbReference type="EMBL" id="KTC80764.1"/>
    </source>
</evidence>
<reference evidence="2 4" key="2">
    <citation type="submission" date="2018-12" db="EMBL/GenBank/DDBJ databases">
        <authorList>
            <consortium name="Pathogen Informatics"/>
        </authorList>
    </citation>
    <scope>NUCLEOTIDE SEQUENCE [LARGE SCALE GENOMIC DNA]</scope>
    <source>
        <strain evidence="2 4">NCTC11976</strain>
    </source>
</reference>
<dbReference type="EMBL" id="LR134173">
    <property type="protein sequence ID" value="VEB34374.1"/>
    <property type="molecule type" value="Genomic_DNA"/>
</dbReference>
<dbReference type="RefSeq" id="WP_028382455.1">
    <property type="nucleotide sequence ID" value="NZ_CAAAIT010000005.1"/>
</dbReference>
<reference evidence="1 3" key="1">
    <citation type="submission" date="2015-11" db="EMBL/GenBank/DDBJ databases">
        <title>Genomic analysis of 38 Legionella species identifies large and diverse effector repertoires.</title>
        <authorList>
            <person name="Burstein D."/>
            <person name="Amaro F."/>
            <person name="Zusman T."/>
            <person name="Lifshitz Z."/>
            <person name="Cohen O."/>
            <person name="Gilbert J.A."/>
            <person name="Pupko T."/>
            <person name="Shuman H.A."/>
            <person name="Segal G."/>
        </authorList>
    </citation>
    <scope>NUCLEOTIDE SEQUENCE [LARGE SCALE GENOMIC DNA]</scope>
    <source>
        <strain evidence="1 3">ORW</strain>
    </source>
</reference>
<gene>
    <name evidence="1" type="ORF">Lche_2784</name>
    <name evidence="2" type="ORF">NCTC11976_00811</name>
</gene>